<evidence type="ECO:0000256" key="4">
    <source>
        <dbReference type="ARBA" id="ARBA00022475"/>
    </source>
</evidence>
<gene>
    <name evidence="8 9" type="primary">corA</name>
    <name evidence="9" type="ORF">HG15A2_16760</name>
</gene>
<dbReference type="FunFam" id="1.20.58.340:FF:000012">
    <property type="entry name" value="Magnesium transport protein CorA"/>
    <property type="match status" value="1"/>
</dbReference>
<name>A0A517MU41_9BACT</name>
<evidence type="ECO:0000256" key="8">
    <source>
        <dbReference type="RuleBase" id="RU362010"/>
    </source>
</evidence>
<keyword evidence="8" id="KW-0460">Magnesium</keyword>
<evidence type="ECO:0000256" key="1">
    <source>
        <dbReference type="ARBA" id="ARBA00004651"/>
    </source>
</evidence>
<sequence>MAILKRDPNKKKRRWRLRHRVKPNTRPGTIIVPEKAAPTRLHATAYGPDEIVEKLDCTVAQIKKLIGKYPVLWIDAVGLKEESVIRELGELLKLHPLSLEDMSNIPQRPKIEGYPNHLFAVAHTTTYKKSLAISQVSFFAGEGFVVSWRERTNDCFDFLRKRLEVKGGTTRSSGEDYLLYALMDAVIDTYFPALESFGDKLDDLDDRVEAGHSGDIVKDIHATRHEIRLLRRIVWPLRDAVDGLMRKHDWLIGEEAIIHFRDCHDHVVQVLDALESYRDACSDVRDHYATAVSNRMNETMRFLTIISTIFIPLGFLAGLYGMNFNPEASKLNMPELNWPWGYPIALGLMGTIALGQVYYFWRRGWLGGNGEKPKNASPQQMKPPNK</sequence>
<dbReference type="Pfam" id="PF01544">
    <property type="entry name" value="CorA"/>
    <property type="match status" value="1"/>
</dbReference>
<dbReference type="SUPFAM" id="SSF143865">
    <property type="entry name" value="CorA soluble domain-like"/>
    <property type="match status" value="1"/>
</dbReference>
<dbReference type="GO" id="GO:0000287">
    <property type="term" value="F:magnesium ion binding"/>
    <property type="evidence" value="ECO:0007669"/>
    <property type="project" value="TreeGrafter"/>
</dbReference>
<dbReference type="GO" id="GO:0050897">
    <property type="term" value="F:cobalt ion binding"/>
    <property type="evidence" value="ECO:0007669"/>
    <property type="project" value="TreeGrafter"/>
</dbReference>
<keyword evidence="8" id="KW-0406">Ion transport</keyword>
<dbReference type="EMBL" id="CP036263">
    <property type="protein sequence ID" value="QDS98400.1"/>
    <property type="molecule type" value="Genomic_DNA"/>
</dbReference>
<evidence type="ECO:0000313" key="10">
    <source>
        <dbReference type="Proteomes" id="UP000319852"/>
    </source>
</evidence>
<evidence type="ECO:0000256" key="7">
    <source>
        <dbReference type="ARBA" id="ARBA00023136"/>
    </source>
</evidence>
<dbReference type="Proteomes" id="UP000319852">
    <property type="component" value="Chromosome"/>
</dbReference>
<dbReference type="OrthoDB" id="9803416at2"/>
<dbReference type="SUPFAM" id="SSF144083">
    <property type="entry name" value="Magnesium transport protein CorA, transmembrane region"/>
    <property type="match status" value="1"/>
</dbReference>
<dbReference type="GO" id="GO:0005886">
    <property type="term" value="C:plasma membrane"/>
    <property type="evidence" value="ECO:0007669"/>
    <property type="project" value="UniProtKB-SubCell"/>
</dbReference>
<dbReference type="GO" id="GO:0015095">
    <property type="term" value="F:magnesium ion transmembrane transporter activity"/>
    <property type="evidence" value="ECO:0007669"/>
    <property type="project" value="UniProtKB-UniRule"/>
</dbReference>
<dbReference type="CDD" id="cd12828">
    <property type="entry name" value="TmCorA-like_1"/>
    <property type="match status" value="1"/>
</dbReference>
<keyword evidence="6 8" id="KW-1133">Transmembrane helix</keyword>
<protein>
    <recommendedName>
        <fullName evidence="8">Magnesium transport protein CorA</fullName>
    </recommendedName>
</protein>
<evidence type="ECO:0000256" key="2">
    <source>
        <dbReference type="ARBA" id="ARBA00009765"/>
    </source>
</evidence>
<dbReference type="KEGG" id="amob:HG15A2_16760"/>
<feature type="transmembrane region" description="Helical" evidence="8">
    <location>
        <begin position="340"/>
        <end position="361"/>
    </location>
</feature>
<dbReference type="PANTHER" id="PTHR46494">
    <property type="entry name" value="CORA FAMILY METAL ION TRANSPORTER (EUROFUNG)"/>
    <property type="match status" value="1"/>
</dbReference>
<comment type="subcellular location">
    <subcellularLocation>
        <location evidence="1">Cell membrane</location>
        <topology evidence="1">Multi-pass membrane protein</topology>
    </subcellularLocation>
    <subcellularLocation>
        <location evidence="8">Membrane</location>
        <topology evidence="8">Multi-pass membrane protein</topology>
    </subcellularLocation>
</comment>
<proteinExistence type="inferred from homology"/>
<keyword evidence="4 8" id="KW-1003">Cell membrane</keyword>
<dbReference type="Gene3D" id="1.20.58.340">
    <property type="entry name" value="Magnesium transport protein CorA, transmembrane region"/>
    <property type="match status" value="2"/>
</dbReference>
<keyword evidence="7 8" id="KW-0472">Membrane</keyword>
<evidence type="ECO:0000256" key="5">
    <source>
        <dbReference type="ARBA" id="ARBA00022692"/>
    </source>
</evidence>
<dbReference type="PANTHER" id="PTHR46494:SF1">
    <property type="entry name" value="CORA FAMILY METAL ION TRANSPORTER (EUROFUNG)"/>
    <property type="match status" value="1"/>
</dbReference>
<keyword evidence="5 8" id="KW-0812">Transmembrane</keyword>
<evidence type="ECO:0000313" key="9">
    <source>
        <dbReference type="EMBL" id="QDS98400.1"/>
    </source>
</evidence>
<dbReference type="InterPro" id="IPR045861">
    <property type="entry name" value="CorA_cytoplasmic_dom"/>
</dbReference>
<evidence type="ECO:0000256" key="6">
    <source>
        <dbReference type="ARBA" id="ARBA00022989"/>
    </source>
</evidence>
<keyword evidence="10" id="KW-1185">Reference proteome</keyword>
<dbReference type="InterPro" id="IPR045863">
    <property type="entry name" value="CorA_TM1_TM2"/>
</dbReference>
<accession>A0A517MU41</accession>
<dbReference type="RefSeq" id="WP_145059520.1">
    <property type="nucleotide sequence ID" value="NZ_CP036263.1"/>
</dbReference>
<dbReference type="InterPro" id="IPR002523">
    <property type="entry name" value="MgTranspt_CorA/ZnTranspt_ZntB"/>
</dbReference>
<dbReference type="GO" id="GO:0015087">
    <property type="term" value="F:cobalt ion transmembrane transporter activity"/>
    <property type="evidence" value="ECO:0007669"/>
    <property type="project" value="UniProtKB-UniRule"/>
</dbReference>
<dbReference type="AlphaFoldDB" id="A0A517MU41"/>
<comment type="function">
    <text evidence="8">Mediates influx of magnesium ions.</text>
</comment>
<comment type="similarity">
    <text evidence="2 8">Belongs to the CorA metal ion transporter (MIT) (TC 1.A.35) family.</text>
</comment>
<dbReference type="InterPro" id="IPR004488">
    <property type="entry name" value="Mg/Co-transport_prot_CorA"/>
</dbReference>
<dbReference type="NCBIfam" id="TIGR00383">
    <property type="entry name" value="corA"/>
    <property type="match status" value="1"/>
</dbReference>
<dbReference type="Gene3D" id="3.30.460.20">
    <property type="entry name" value="CorA soluble domain-like"/>
    <property type="match status" value="1"/>
</dbReference>
<keyword evidence="3 8" id="KW-0813">Transport</keyword>
<organism evidence="9 10">
    <name type="scientific">Adhaeretor mobilis</name>
    <dbReference type="NCBI Taxonomy" id="1930276"/>
    <lineage>
        <taxon>Bacteria</taxon>
        <taxon>Pseudomonadati</taxon>
        <taxon>Planctomycetota</taxon>
        <taxon>Planctomycetia</taxon>
        <taxon>Pirellulales</taxon>
        <taxon>Lacipirellulaceae</taxon>
        <taxon>Adhaeretor</taxon>
    </lineage>
</organism>
<evidence type="ECO:0000256" key="3">
    <source>
        <dbReference type="ARBA" id="ARBA00022448"/>
    </source>
</evidence>
<feature type="transmembrane region" description="Helical" evidence="8">
    <location>
        <begin position="302"/>
        <end position="320"/>
    </location>
</feature>
<reference evidence="9 10" key="1">
    <citation type="submission" date="2019-02" db="EMBL/GenBank/DDBJ databases">
        <title>Deep-cultivation of Planctomycetes and their phenomic and genomic characterization uncovers novel biology.</title>
        <authorList>
            <person name="Wiegand S."/>
            <person name="Jogler M."/>
            <person name="Boedeker C."/>
            <person name="Pinto D."/>
            <person name="Vollmers J."/>
            <person name="Rivas-Marin E."/>
            <person name="Kohn T."/>
            <person name="Peeters S.H."/>
            <person name="Heuer A."/>
            <person name="Rast P."/>
            <person name="Oberbeckmann S."/>
            <person name="Bunk B."/>
            <person name="Jeske O."/>
            <person name="Meyerdierks A."/>
            <person name="Storesund J.E."/>
            <person name="Kallscheuer N."/>
            <person name="Luecker S."/>
            <person name="Lage O.M."/>
            <person name="Pohl T."/>
            <person name="Merkel B.J."/>
            <person name="Hornburger P."/>
            <person name="Mueller R.-W."/>
            <person name="Bruemmer F."/>
            <person name="Labrenz M."/>
            <person name="Spormann A.M."/>
            <person name="Op den Camp H."/>
            <person name="Overmann J."/>
            <person name="Amann R."/>
            <person name="Jetten M.S.M."/>
            <person name="Mascher T."/>
            <person name="Medema M.H."/>
            <person name="Devos D.P."/>
            <person name="Kaster A.-K."/>
            <person name="Ovreas L."/>
            <person name="Rohde M."/>
            <person name="Galperin M.Y."/>
            <person name="Jogler C."/>
        </authorList>
    </citation>
    <scope>NUCLEOTIDE SEQUENCE [LARGE SCALE GENOMIC DNA]</scope>
    <source>
        <strain evidence="9 10">HG15A2</strain>
    </source>
</reference>